<accession>A0ABY8UVW0</accession>
<dbReference type="RefSeq" id="WP_231417801.1">
    <property type="nucleotide sequence ID" value="NZ_CP126446.1"/>
</dbReference>
<feature type="transmembrane region" description="Helical" evidence="1">
    <location>
        <begin position="201"/>
        <end position="220"/>
    </location>
</feature>
<feature type="transmembrane region" description="Helical" evidence="1">
    <location>
        <begin position="163"/>
        <end position="189"/>
    </location>
</feature>
<feature type="transmembrane region" description="Helical" evidence="1">
    <location>
        <begin position="318"/>
        <end position="337"/>
    </location>
</feature>
<keyword evidence="1" id="KW-1133">Transmembrane helix</keyword>
<feature type="transmembrane region" description="Helical" evidence="1">
    <location>
        <begin position="127"/>
        <end position="151"/>
    </location>
</feature>
<keyword evidence="3" id="KW-1185">Reference proteome</keyword>
<dbReference type="Proteomes" id="UP001236652">
    <property type="component" value="Chromosome"/>
</dbReference>
<evidence type="ECO:0000256" key="1">
    <source>
        <dbReference type="SAM" id="Phobius"/>
    </source>
</evidence>
<evidence type="ECO:0000313" key="2">
    <source>
        <dbReference type="EMBL" id="WIF97815.1"/>
    </source>
</evidence>
<organism evidence="2 3">
    <name type="scientific">Pontibacillus chungwhensis</name>
    <dbReference type="NCBI Taxonomy" id="265426"/>
    <lineage>
        <taxon>Bacteria</taxon>
        <taxon>Bacillati</taxon>
        <taxon>Bacillota</taxon>
        <taxon>Bacilli</taxon>
        <taxon>Bacillales</taxon>
        <taxon>Bacillaceae</taxon>
        <taxon>Pontibacillus</taxon>
    </lineage>
</organism>
<keyword evidence="1" id="KW-0472">Membrane</keyword>
<feature type="transmembrane region" description="Helical" evidence="1">
    <location>
        <begin position="363"/>
        <end position="391"/>
    </location>
</feature>
<protein>
    <submittedName>
        <fullName evidence="2">O-antigen polymerase</fullName>
    </submittedName>
</protein>
<dbReference type="NCBIfam" id="TIGR04370">
    <property type="entry name" value="glyco_rpt_poly"/>
    <property type="match status" value="1"/>
</dbReference>
<sequence>MNYLLFLIIIIILYSIRNLKFKLNEPIFLYTFIWSTILVLYLSQIIGILTPLSAPFYFSLIISYLMFIMGSSIGKRITIPPISYEYNRNKLFLAATFLFFVITSAFMLTIVKLGAPPVLGGLSREHYYIGYLEILYLTVYVFWFIGFYLIFQKYRVKSILIMILLSLIIIVLKGNKFPIIYFLCLLLYFKSQGKSINIKTFLLYTVVIITVFTGAMYLYVDNFQSYIRYKTNLVDFNLNENLWFLIDPLLYLTSNFMNLSNYLGANTSHSFGLSSLSGILSFTQTKDLFLNKFTLIEAGWKENLIYPWLTTGTYLKEVFIDFGFIGIVLFPFFYGFFSGKYFSLVVKTNYNCSIFNLFVSFTFFYSICISFFTFYFNSIELVLNLILVYFIHRFAAKKVRRISSSNEMGVEA</sequence>
<feature type="transmembrane region" description="Helical" evidence="1">
    <location>
        <begin position="52"/>
        <end position="70"/>
    </location>
</feature>
<gene>
    <name evidence="2" type="ORF">QNI29_19140</name>
</gene>
<evidence type="ECO:0000313" key="3">
    <source>
        <dbReference type="Proteomes" id="UP001236652"/>
    </source>
</evidence>
<reference evidence="2 3" key="1">
    <citation type="submission" date="2023-05" db="EMBL/GenBank/DDBJ databases">
        <title>Comparative genomics reveals the evidence of polycyclic aromatic hydrocarbons degradation in moderately halophilic genus Pontibacillus.</title>
        <authorList>
            <person name="Yang H."/>
            <person name="Qian Z."/>
        </authorList>
    </citation>
    <scope>NUCLEOTIDE SEQUENCE [LARGE SCALE GENOMIC DNA]</scope>
    <source>
        <strain evidence="3">HN14</strain>
    </source>
</reference>
<proteinExistence type="predicted"/>
<feature type="transmembrane region" description="Helical" evidence="1">
    <location>
        <begin position="91"/>
        <end position="115"/>
    </location>
</feature>
<dbReference type="EMBL" id="CP126446">
    <property type="protein sequence ID" value="WIF97815.1"/>
    <property type="molecule type" value="Genomic_DNA"/>
</dbReference>
<name>A0ABY8UVW0_9BACI</name>
<keyword evidence="1" id="KW-0812">Transmembrane</keyword>
<feature type="transmembrane region" description="Helical" evidence="1">
    <location>
        <begin position="27"/>
        <end position="46"/>
    </location>
</feature>